<keyword evidence="4" id="KW-0518">Myosin</keyword>
<evidence type="ECO:0000313" key="7">
    <source>
        <dbReference type="EMBL" id="KYQ89416.1"/>
    </source>
</evidence>
<dbReference type="AlphaFoldDB" id="A0A151Z634"/>
<dbReference type="InterPro" id="IPR002048">
    <property type="entry name" value="EF_hand_dom"/>
</dbReference>
<dbReference type="FunCoup" id="A0A151Z634">
    <property type="interactions" value="23"/>
</dbReference>
<sequence length="149" mass="16835">MKPKTPKTITDDQLTEIKEAFELFKSDNGKIDVTQIKYAYRALGIEPKEGSIDVNGKQKFITLNNFIEMASVLIPKRDTKSSLEHAFKLFDKDDSGKISFDDLKLVAINLGEKCTDSDLRQMIEYADADGDGEVSKFEFIQLISGKKIY</sequence>
<dbReference type="Gene3D" id="1.10.238.10">
    <property type="entry name" value="EF-hand"/>
    <property type="match status" value="2"/>
</dbReference>
<organism evidence="7 8">
    <name type="scientific">Tieghemostelium lacteum</name>
    <name type="common">Slime mold</name>
    <name type="synonym">Dictyostelium lacteum</name>
    <dbReference type="NCBI Taxonomy" id="361077"/>
    <lineage>
        <taxon>Eukaryota</taxon>
        <taxon>Amoebozoa</taxon>
        <taxon>Evosea</taxon>
        <taxon>Eumycetozoa</taxon>
        <taxon>Dictyostelia</taxon>
        <taxon>Dictyosteliales</taxon>
        <taxon>Raperosteliaceae</taxon>
        <taxon>Tieghemostelium</taxon>
    </lineage>
</organism>
<dbReference type="InParanoid" id="A0A151Z634"/>
<dbReference type="PROSITE" id="PS50222">
    <property type="entry name" value="EF_HAND_2"/>
    <property type="match status" value="2"/>
</dbReference>
<dbReference type="PANTHER" id="PTHR23048:SF48">
    <property type="entry name" value="CENTRIN 3"/>
    <property type="match status" value="1"/>
</dbReference>
<dbReference type="STRING" id="361077.A0A151Z634"/>
<dbReference type="Pfam" id="PF13499">
    <property type="entry name" value="EF-hand_7"/>
    <property type="match status" value="1"/>
</dbReference>
<keyword evidence="8" id="KW-1185">Reference proteome</keyword>
<evidence type="ECO:0000256" key="1">
    <source>
        <dbReference type="ARBA" id="ARBA00022723"/>
    </source>
</evidence>
<keyword evidence="1" id="KW-0479">Metal-binding</keyword>
<dbReference type="Proteomes" id="UP000076078">
    <property type="component" value="Unassembled WGS sequence"/>
</dbReference>
<dbReference type="InterPro" id="IPR018247">
    <property type="entry name" value="EF_Hand_1_Ca_BS"/>
</dbReference>
<proteinExistence type="predicted"/>
<evidence type="ECO:0000256" key="4">
    <source>
        <dbReference type="ARBA" id="ARBA00023123"/>
    </source>
</evidence>
<dbReference type="SMART" id="SM00054">
    <property type="entry name" value="EFh"/>
    <property type="match status" value="3"/>
</dbReference>
<comment type="caution">
    <text evidence="7">The sequence shown here is derived from an EMBL/GenBank/DDBJ whole genome shotgun (WGS) entry which is preliminary data.</text>
</comment>
<keyword evidence="5" id="KW-0505">Motor protein</keyword>
<dbReference type="GO" id="GO:0016460">
    <property type="term" value="C:myosin II complex"/>
    <property type="evidence" value="ECO:0007669"/>
    <property type="project" value="TreeGrafter"/>
</dbReference>
<dbReference type="OMA" id="MNNEQIN"/>
<protein>
    <submittedName>
        <fullName evidence="7">Centrin</fullName>
    </submittedName>
</protein>
<dbReference type="PROSITE" id="PS00018">
    <property type="entry name" value="EF_HAND_1"/>
    <property type="match status" value="2"/>
</dbReference>
<keyword evidence="3" id="KW-0106">Calcium</keyword>
<feature type="domain" description="EF-hand" evidence="6">
    <location>
        <begin position="78"/>
        <end position="113"/>
    </location>
</feature>
<keyword evidence="2" id="KW-0677">Repeat</keyword>
<dbReference type="CDD" id="cd00051">
    <property type="entry name" value="EFh"/>
    <property type="match status" value="1"/>
</dbReference>
<dbReference type="SUPFAM" id="SSF47473">
    <property type="entry name" value="EF-hand"/>
    <property type="match status" value="1"/>
</dbReference>
<evidence type="ECO:0000313" key="8">
    <source>
        <dbReference type="Proteomes" id="UP000076078"/>
    </source>
</evidence>
<evidence type="ECO:0000259" key="6">
    <source>
        <dbReference type="PROSITE" id="PS50222"/>
    </source>
</evidence>
<evidence type="ECO:0000256" key="2">
    <source>
        <dbReference type="ARBA" id="ARBA00022737"/>
    </source>
</evidence>
<gene>
    <name evidence="7" type="ORF">DLAC_10077</name>
</gene>
<accession>A0A151Z634</accession>
<dbReference type="GO" id="GO:0005509">
    <property type="term" value="F:calcium ion binding"/>
    <property type="evidence" value="ECO:0007669"/>
    <property type="project" value="InterPro"/>
</dbReference>
<dbReference type="EMBL" id="LODT01000041">
    <property type="protein sequence ID" value="KYQ89416.1"/>
    <property type="molecule type" value="Genomic_DNA"/>
</dbReference>
<reference evidence="7 8" key="1">
    <citation type="submission" date="2015-12" db="EMBL/GenBank/DDBJ databases">
        <title>Dictyostelia acquired genes for synthesis and detection of signals that induce cell-type specialization by lateral gene transfer from prokaryotes.</title>
        <authorList>
            <person name="Gloeckner G."/>
            <person name="Schaap P."/>
        </authorList>
    </citation>
    <scope>NUCLEOTIDE SEQUENCE [LARGE SCALE GENOMIC DNA]</scope>
    <source>
        <strain evidence="7 8">TK</strain>
    </source>
</reference>
<dbReference type="PANTHER" id="PTHR23048">
    <property type="entry name" value="MYOSIN LIGHT CHAIN 1, 3"/>
    <property type="match status" value="1"/>
</dbReference>
<feature type="domain" description="EF-hand" evidence="6">
    <location>
        <begin position="114"/>
        <end position="149"/>
    </location>
</feature>
<evidence type="ECO:0000256" key="3">
    <source>
        <dbReference type="ARBA" id="ARBA00022837"/>
    </source>
</evidence>
<name>A0A151Z634_TIELA</name>
<dbReference type="InterPro" id="IPR011992">
    <property type="entry name" value="EF-hand-dom_pair"/>
</dbReference>
<dbReference type="InterPro" id="IPR050230">
    <property type="entry name" value="CALM/Myosin/TropC-like"/>
</dbReference>
<evidence type="ECO:0000256" key="5">
    <source>
        <dbReference type="ARBA" id="ARBA00023175"/>
    </source>
</evidence>
<dbReference type="OrthoDB" id="343296at2759"/>
<dbReference type="FunFam" id="1.10.238.10:FF:000001">
    <property type="entry name" value="Calmodulin 1"/>
    <property type="match status" value="1"/>
</dbReference>